<sequence>MKLMPFLLNFKTVSLLLLLQGSKTQSSTVYNGLAATPPMGWISWTRFKCEINCDAKPFECINEQLFIDTANRLVEDGYMEAGYTRLNLDDCWSAMQRSAKGELSADRRRFPHGIAWLAEYAHKRGLKLGIYANYGDKTCMGFPGSKGHLKQDAMTFASWGIDMLKMDGCFSNTNEFDSAYPEMATYLNATGRDIVFSCSWPFYQLAVGRKPDYNAISKYCNLWRNYDDIDSRWNSILRVINYYEEHQSLVIGNPGLTVYQARTQMALWCLWSAPLFMSNDLRNIRPEFKNILLNRDLIAVDQDPLGIMGRRIHVE</sequence>
<dbReference type="Pfam" id="PF16499">
    <property type="entry name" value="Melibiase_2"/>
    <property type="match status" value="1"/>
</dbReference>
<protein>
    <recommendedName>
        <fullName evidence="4">Alpha-galactosidase</fullName>
        <ecNumber evidence="4">3.2.1.-</ecNumber>
    </recommendedName>
</protein>
<dbReference type="InterPro" id="IPR017853">
    <property type="entry name" value="GH"/>
</dbReference>
<dbReference type="GO" id="GO:0005737">
    <property type="term" value="C:cytoplasm"/>
    <property type="evidence" value="ECO:0007669"/>
    <property type="project" value="TreeGrafter"/>
</dbReference>
<accession>A0A183IMZ0</accession>
<comment type="subunit">
    <text evidence="4">Homodimer.</text>
</comment>
<dbReference type="AlphaFoldDB" id="A0A183IMZ0"/>
<proteinExistence type="inferred from homology"/>
<gene>
    <name evidence="6" type="ORF">SBAD_LOCUS4988</name>
</gene>
<dbReference type="EMBL" id="UZAM01008677">
    <property type="protein sequence ID" value="VDP05943.1"/>
    <property type="molecule type" value="Genomic_DNA"/>
</dbReference>
<dbReference type="OrthoDB" id="5795902at2759"/>
<dbReference type="InterPro" id="IPR013785">
    <property type="entry name" value="Aldolase_TIM"/>
</dbReference>
<dbReference type="GO" id="GO:0009311">
    <property type="term" value="P:oligosaccharide metabolic process"/>
    <property type="evidence" value="ECO:0007669"/>
    <property type="project" value="TreeGrafter"/>
</dbReference>
<keyword evidence="7" id="KW-1185">Reference proteome</keyword>
<dbReference type="Proteomes" id="UP000270296">
    <property type="component" value="Unassembled WGS sequence"/>
</dbReference>
<dbReference type="PROSITE" id="PS00512">
    <property type="entry name" value="ALPHA_GALACTOSIDASE"/>
    <property type="match status" value="1"/>
</dbReference>
<evidence type="ECO:0000256" key="5">
    <source>
        <dbReference type="SAM" id="SignalP"/>
    </source>
</evidence>
<feature type="signal peptide" evidence="5">
    <location>
        <begin position="1"/>
        <end position="26"/>
    </location>
</feature>
<evidence type="ECO:0000256" key="1">
    <source>
        <dbReference type="ARBA" id="ARBA00009743"/>
    </source>
</evidence>
<dbReference type="InterPro" id="IPR002241">
    <property type="entry name" value="Glyco_hydro_27"/>
</dbReference>
<keyword evidence="4" id="KW-1015">Disulfide bond</keyword>
<dbReference type="GO" id="GO:0004557">
    <property type="term" value="F:alpha-galactosidase activity"/>
    <property type="evidence" value="ECO:0007669"/>
    <property type="project" value="TreeGrafter"/>
</dbReference>
<keyword evidence="5" id="KW-0732">Signal</keyword>
<evidence type="ECO:0000256" key="4">
    <source>
        <dbReference type="RuleBase" id="RU361168"/>
    </source>
</evidence>
<dbReference type="InterPro" id="IPR000111">
    <property type="entry name" value="Glyco_hydro_27/36_CS"/>
</dbReference>
<reference evidence="8" key="1">
    <citation type="submission" date="2016-06" db="UniProtKB">
        <authorList>
            <consortium name="WormBaseParasite"/>
        </authorList>
    </citation>
    <scope>IDENTIFICATION</scope>
</reference>
<dbReference type="EC" id="3.2.1.-" evidence="4"/>
<dbReference type="FunFam" id="3.20.20.70:FF:000197">
    <property type="entry name" value="Alpha-galactosidase"/>
    <property type="match status" value="1"/>
</dbReference>
<name>A0A183IMZ0_9BILA</name>
<keyword evidence="2 4" id="KW-0378">Hydrolase</keyword>
<dbReference type="PANTHER" id="PTHR11452">
    <property type="entry name" value="ALPHA-GALACTOSIDASE/ALPHA-N-ACETYLGALACTOSAMINIDASE"/>
    <property type="match status" value="1"/>
</dbReference>
<dbReference type="Gene3D" id="3.20.20.70">
    <property type="entry name" value="Aldolase class I"/>
    <property type="match status" value="1"/>
</dbReference>
<evidence type="ECO:0000313" key="6">
    <source>
        <dbReference type="EMBL" id="VDP05943.1"/>
    </source>
</evidence>
<evidence type="ECO:0000256" key="3">
    <source>
        <dbReference type="ARBA" id="ARBA00023295"/>
    </source>
</evidence>
<feature type="chain" id="PRO_5043140094" description="Alpha-galactosidase" evidence="5">
    <location>
        <begin position="27"/>
        <end position="315"/>
    </location>
</feature>
<dbReference type="CDD" id="cd14792">
    <property type="entry name" value="GH27"/>
    <property type="match status" value="1"/>
</dbReference>
<reference evidence="6 7" key="2">
    <citation type="submission" date="2018-11" db="EMBL/GenBank/DDBJ databases">
        <authorList>
            <consortium name="Pathogen Informatics"/>
        </authorList>
    </citation>
    <scope>NUCLEOTIDE SEQUENCE [LARGE SCALE GENOMIC DNA]</scope>
</reference>
<dbReference type="SUPFAM" id="SSF51445">
    <property type="entry name" value="(Trans)glycosidases"/>
    <property type="match status" value="1"/>
</dbReference>
<evidence type="ECO:0000256" key="2">
    <source>
        <dbReference type="ARBA" id="ARBA00022801"/>
    </source>
</evidence>
<dbReference type="WBParaSite" id="SBAD_0000519101-mRNA-1">
    <property type="protein sequence ID" value="SBAD_0000519101-mRNA-1"/>
    <property type="gene ID" value="SBAD_0000519101"/>
</dbReference>
<keyword evidence="3 4" id="KW-0326">Glycosidase</keyword>
<evidence type="ECO:0000313" key="7">
    <source>
        <dbReference type="Proteomes" id="UP000270296"/>
    </source>
</evidence>
<dbReference type="PRINTS" id="PR00740">
    <property type="entry name" value="GLHYDRLASE27"/>
</dbReference>
<dbReference type="GO" id="GO:0016139">
    <property type="term" value="P:glycoside catabolic process"/>
    <property type="evidence" value="ECO:0007669"/>
    <property type="project" value="TreeGrafter"/>
</dbReference>
<evidence type="ECO:0000313" key="8">
    <source>
        <dbReference type="WBParaSite" id="SBAD_0000519101-mRNA-1"/>
    </source>
</evidence>
<dbReference type="PANTHER" id="PTHR11452:SF83">
    <property type="entry name" value="ALPHA-GALACTOSIDASE"/>
    <property type="match status" value="1"/>
</dbReference>
<organism evidence="8">
    <name type="scientific">Soboliphyme baturini</name>
    <dbReference type="NCBI Taxonomy" id="241478"/>
    <lineage>
        <taxon>Eukaryota</taxon>
        <taxon>Metazoa</taxon>
        <taxon>Ecdysozoa</taxon>
        <taxon>Nematoda</taxon>
        <taxon>Enoplea</taxon>
        <taxon>Dorylaimia</taxon>
        <taxon>Dioctophymatida</taxon>
        <taxon>Dioctophymatoidea</taxon>
        <taxon>Soboliphymatidae</taxon>
        <taxon>Soboliphyme</taxon>
    </lineage>
</organism>
<comment type="similarity">
    <text evidence="1 4">Belongs to the glycosyl hydrolase 27 family.</text>
</comment>